<keyword evidence="2" id="KW-1185">Reference proteome</keyword>
<accession>A0A9Q3W3W3</accession>
<organism evidence="1 2">
    <name type="scientific">Alloalcanivorax xenomutans</name>
    <dbReference type="NCBI Taxonomy" id="1094342"/>
    <lineage>
        <taxon>Bacteria</taxon>
        <taxon>Pseudomonadati</taxon>
        <taxon>Pseudomonadota</taxon>
        <taxon>Gammaproteobacteria</taxon>
        <taxon>Oceanospirillales</taxon>
        <taxon>Alcanivoracaceae</taxon>
        <taxon>Alloalcanivorax</taxon>
    </lineage>
</organism>
<dbReference type="EMBL" id="JAJVKT010000005">
    <property type="protein sequence ID" value="MCE7508024.1"/>
    <property type="molecule type" value="Genomic_DNA"/>
</dbReference>
<protein>
    <submittedName>
        <fullName evidence="1">Uncharacterized protein</fullName>
    </submittedName>
</protein>
<evidence type="ECO:0000313" key="2">
    <source>
        <dbReference type="Proteomes" id="UP001107961"/>
    </source>
</evidence>
<proteinExistence type="predicted"/>
<sequence length="182" mass="20073">MIETGPVFTLADIKQSGSSDEEAMALVLRWLESGRVRQVAPPRPVFVRCAVGEVLADEHLATALRLAFPSLVIIGGSALWRHQVSRERDARLDCAVSEETDGCVFSSVRLHRRPVEWLREVSQAGGLSGQWLRVPLLSPEMAVADAAAFTDVWVPDRDSVDWNRLDPQAISTAQRIMRSLSG</sequence>
<dbReference type="Proteomes" id="UP001107961">
    <property type="component" value="Unassembled WGS sequence"/>
</dbReference>
<evidence type="ECO:0000313" key="1">
    <source>
        <dbReference type="EMBL" id="MCE7508024.1"/>
    </source>
</evidence>
<gene>
    <name evidence="1" type="ORF">LZG35_05200</name>
</gene>
<dbReference type="KEGG" id="axe:P40_20635"/>
<dbReference type="GeneID" id="94688724"/>
<dbReference type="AlphaFoldDB" id="A0A9Q3W3W3"/>
<dbReference type="RefSeq" id="WP_022994722.1">
    <property type="nucleotide sequence ID" value="NZ_CBDDTQ010000003.1"/>
</dbReference>
<reference evidence="1" key="1">
    <citation type="submission" date="2022-01" db="EMBL/GenBank/DDBJ databases">
        <authorList>
            <person name="Karlyshev A.V."/>
            <person name="Jaspars M."/>
        </authorList>
    </citation>
    <scope>NUCLEOTIDE SEQUENCE</scope>
    <source>
        <strain evidence="1">AGSA3-2</strain>
    </source>
</reference>
<comment type="caution">
    <text evidence="1">The sequence shown here is derived from an EMBL/GenBank/DDBJ whole genome shotgun (WGS) entry which is preliminary data.</text>
</comment>
<name>A0A9Q3W3W3_9GAMM</name>